<name>A0AAV9NR99_9EURO</name>
<evidence type="ECO:0000313" key="3">
    <source>
        <dbReference type="Proteomes" id="UP001358417"/>
    </source>
</evidence>
<feature type="compositionally biased region" description="Acidic residues" evidence="1">
    <location>
        <begin position="232"/>
        <end position="252"/>
    </location>
</feature>
<evidence type="ECO:0008006" key="4">
    <source>
        <dbReference type="Google" id="ProtNLM"/>
    </source>
</evidence>
<feature type="compositionally biased region" description="Basic and acidic residues" evidence="1">
    <location>
        <begin position="317"/>
        <end position="328"/>
    </location>
</feature>
<keyword evidence="3" id="KW-1185">Reference proteome</keyword>
<feature type="region of interest" description="Disordered" evidence="1">
    <location>
        <begin position="156"/>
        <end position="273"/>
    </location>
</feature>
<feature type="compositionally biased region" description="Acidic residues" evidence="1">
    <location>
        <begin position="408"/>
        <end position="419"/>
    </location>
</feature>
<dbReference type="RefSeq" id="XP_064710857.1">
    <property type="nucleotide sequence ID" value="XM_064848233.1"/>
</dbReference>
<feature type="region of interest" description="Disordered" evidence="1">
    <location>
        <begin position="317"/>
        <end position="353"/>
    </location>
</feature>
<evidence type="ECO:0000256" key="1">
    <source>
        <dbReference type="SAM" id="MobiDB-lite"/>
    </source>
</evidence>
<feature type="compositionally biased region" description="Basic and acidic residues" evidence="1">
    <location>
        <begin position="161"/>
        <end position="176"/>
    </location>
</feature>
<gene>
    <name evidence="2" type="ORF">LTR84_004658</name>
</gene>
<protein>
    <recommendedName>
        <fullName evidence="4">SWIM-type domain-containing protein</fullName>
    </recommendedName>
</protein>
<dbReference type="GeneID" id="89972836"/>
<organism evidence="2 3">
    <name type="scientific">Exophiala bonariae</name>
    <dbReference type="NCBI Taxonomy" id="1690606"/>
    <lineage>
        <taxon>Eukaryota</taxon>
        <taxon>Fungi</taxon>
        <taxon>Dikarya</taxon>
        <taxon>Ascomycota</taxon>
        <taxon>Pezizomycotina</taxon>
        <taxon>Eurotiomycetes</taxon>
        <taxon>Chaetothyriomycetidae</taxon>
        <taxon>Chaetothyriales</taxon>
        <taxon>Herpotrichiellaceae</taxon>
        <taxon>Exophiala</taxon>
    </lineage>
</organism>
<feature type="region of interest" description="Disordered" evidence="1">
    <location>
        <begin position="390"/>
        <end position="431"/>
    </location>
</feature>
<comment type="caution">
    <text evidence="2">The sequence shown here is derived from an EMBL/GenBank/DDBJ whole genome shotgun (WGS) entry which is preliminary data.</text>
</comment>
<dbReference type="AlphaFoldDB" id="A0AAV9NR99"/>
<proteinExistence type="predicted"/>
<dbReference type="Proteomes" id="UP001358417">
    <property type="component" value="Unassembled WGS sequence"/>
</dbReference>
<sequence>MATSVDFLNFPKEIRNCVYAAISENAYWARNDKEFRQTQKNLRLTCKLINEESTPIFMKDKSISFREQSSVEDFEWDILRAEHRSINFVENIRFVELSIDADKLRFCTCADSVHPCRSWVDPNGGSNALRLSDIFHNKKLGLSPEQVTVSFTVEDEDGEEFHDPCTKEPEVSHDGNDEPEDPAANQAEPQNPTANQEESENLEAEDAELENPAAGGDEHENPDEAEEKREDSESDEEEEEEEEDEEAAQSDEENQRSEWDIYAGSEMCSSRGITDNLVDYGTMRRAVATYARDLGWGEAVFTIPNWKPGKPRKVVDIEAAEKDQKRSLDEEEDSGAASKKLKGMADSGDEGVGDQGIVAEWHGRSENIEETTACRSPVWDFASINKLAARKDSSGGTGEGRGMWLGELESDSDEFEEYTEGSGLSSIAHRVPDDQRNATAVVTVPAAALKARKKTIKQALATVAVLKEARNKADAELIR</sequence>
<reference evidence="2 3" key="1">
    <citation type="submission" date="2023-08" db="EMBL/GenBank/DDBJ databases">
        <title>Black Yeasts Isolated from many extreme environments.</title>
        <authorList>
            <person name="Coleine C."/>
            <person name="Stajich J.E."/>
            <person name="Selbmann L."/>
        </authorList>
    </citation>
    <scope>NUCLEOTIDE SEQUENCE [LARGE SCALE GENOMIC DNA]</scope>
    <source>
        <strain evidence="2 3">CCFEE 5792</strain>
    </source>
</reference>
<feature type="compositionally biased region" description="Acidic residues" evidence="1">
    <location>
        <begin position="197"/>
        <end position="209"/>
    </location>
</feature>
<dbReference type="EMBL" id="JAVRRD010000002">
    <property type="protein sequence ID" value="KAK5062585.1"/>
    <property type="molecule type" value="Genomic_DNA"/>
</dbReference>
<evidence type="ECO:0000313" key="2">
    <source>
        <dbReference type="EMBL" id="KAK5062585.1"/>
    </source>
</evidence>
<accession>A0AAV9NR99</accession>